<reference evidence="2" key="1">
    <citation type="submission" date="2019-07" db="EMBL/GenBank/DDBJ databases">
        <authorList>
            <person name="De-Chao Zhang Q."/>
        </authorList>
    </citation>
    <scope>NUCLEOTIDE SEQUENCE</scope>
    <source>
        <strain evidence="2">TP-CH-4</strain>
    </source>
</reference>
<sequence length="119" mass="14012">MKIPHCWVVCLCLFFAGAAVMTAQDLPKKTETDKATQVQRHTVMEKFAPDISLTAEERQQKRLDRMAEIEFRRRVLDTLDIPERRRLKLLLDLKYNPFSDRLNRTMAEIKFEDDDGIDD</sequence>
<proteinExistence type="predicted"/>
<feature type="signal peptide" evidence="1">
    <location>
        <begin position="1"/>
        <end position="23"/>
    </location>
</feature>
<protein>
    <recommendedName>
        <fullName evidence="4">LTXXQ motif family protein</fullName>
    </recommendedName>
</protein>
<evidence type="ECO:0008006" key="4">
    <source>
        <dbReference type="Google" id="ProtNLM"/>
    </source>
</evidence>
<accession>A0A967EE45</accession>
<evidence type="ECO:0000313" key="2">
    <source>
        <dbReference type="EMBL" id="NHF60003.1"/>
    </source>
</evidence>
<dbReference type="Proteomes" id="UP000707206">
    <property type="component" value="Unassembled WGS sequence"/>
</dbReference>
<organism evidence="2 3">
    <name type="scientific">Pelagihabitans pacificus</name>
    <dbReference type="NCBI Taxonomy" id="2696054"/>
    <lineage>
        <taxon>Bacteria</taxon>
        <taxon>Pseudomonadati</taxon>
        <taxon>Bacteroidota</taxon>
        <taxon>Flavobacteriia</taxon>
        <taxon>Flavobacteriales</taxon>
        <taxon>Flavobacteriaceae</taxon>
        <taxon>Pelagihabitans</taxon>
    </lineage>
</organism>
<keyword evidence="1" id="KW-0732">Signal</keyword>
<gene>
    <name evidence="2" type="ORF">FK220_011665</name>
</gene>
<dbReference type="RefSeq" id="WP_152574508.1">
    <property type="nucleotide sequence ID" value="NZ_VIKU02000003.1"/>
</dbReference>
<comment type="caution">
    <text evidence="2">The sequence shown here is derived from an EMBL/GenBank/DDBJ whole genome shotgun (WGS) entry which is preliminary data.</text>
</comment>
<dbReference type="AlphaFoldDB" id="A0A967EE45"/>
<evidence type="ECO:0000313" key="3">
    <source>
        <dbReference type="Proteomes" id="UP000707206"/>
    </source>
</evidence>
<feature type="chain" id="PRO_5038121808" description="LTXXQ motif family protein" evidence="1">
    <location>
        <begin position="24"/>
        <end position="119"/>
    </location>
</feature>
<dbReference type="EMBL" id="VIKU02000003">
    <property type="protein sequence ID" value="NHF60003.1"/>
    <property type="molecule type" value="Genomic_DNA"/>
</dbReference>
<keyword evidence="3" id="KW-1185">Reference proteome</keyword>
<evidence type="ECO:0000256" key="1">
    <source>
        <dbReference type="SAM" id="SignalP"/>
    </source>
</evidence>
<name>A0A967EE45_9FLAO</name>
<reference evidence="2" key="2">
    <citation type="submission" date="2020-03" db="EMBL/GenBank/DDBJ databases">
        <title>Flavobacteriaceae bacterium strain TP-CH-4, a member of the family Flavobacteriaceae isolated from a deep-sea seamount.</title>
        <authorList>
            <person name="Zhang D.-C."/>
        </authorList>
    </citation>
    <scope>NUCLEOTIDE SEQUENCE</scope>
    <source>
        <strain evidence="2">TP-CH-4</strain>
    </source>
</reference>